<dbReference type="Pfam" id="PF13002">
    <property type="entry name" value="LDB19"/>
    <property type="match status" value="1"/>
</dbReference>
<dbReference type="GO" id="GO:0005886">
    <property type="term" value="C:plasma membrane"/>
    <property type="evidence" value="ECO:0007669"/>
    <property type="project" value="TreeGrafter"/>
</dbReference>
<dbReference type="PANTHER" id="PTHR11188">
    <property type="entry name" value="ARRESTIN DOMAIN CONTAINING PROTEIN"/>
    <property type="match status" value="1"/>
</dbReference>
<dbReference type="GO" id="GO:0005829">
    <property type="term" value="C:cytosol"/>
    <property type="evidence" value="ECO:0007669"/>
    <property type="project" value="TreeGrafter"/>
</dbReference>
<dbReference type="InterPro" id="IPR024391">
    <property type="entry name" value="LDB19_N"/>
</dbReference>
<feature type="region of interest" description="Disordered" evidence="1">
    <location>
        <begin position="1"/>
        <end position="110"/>
    </location>
</feature>
<dbReference type="Gene3D" id="2.60.40.640">
    <property type="match status" value="1"/>
</dbReference>
<dbReference type="GO" id="GO:0031625">
    <property type="term" value="F:ubiquitin protein ligase binding"/>
    <property type="evidence" value="ECO:0007669"/>
    <property type="project" value="TreeGrafter"/>
</dbReference>
<name>A0AAN9YVS5_9PEZI</name>
<feature type="compositionally biased region" description="Low complexity" evidence="1">
    <location>
        <begin position="333"/>
        <end position="344"/>
    </location>
</feature>
<feature type="compositionally biased region" description="Low complexity" evidence="1">
    <location>
        <begin position="516"/>
        <end position="537"/>
    </location>
</feature>
<dbReference type="Proteomes" id="UP001320420">
    <property type="component" value="Unassembled WGS sequence"/>
</dbReference>
<dbReference type="InterPro" id="IPR014752">
    <property type="entry name" value="Arrestin-like_C"/>
</dbReference>
<feature type="compositionally biased region" description="Basic and acidic residues" evidence="1">
    <location>
        <begin position="101"/>
        <end position="110"/>
    </location>
</feature>
<organism evidence="3 4">
    <name type="scientific">Diatrype stigma</name>
    <dbReference type="NCBI Taxonomy" id="117547"/>
    <lineage>
        <taxon>Eukaryota</taxon>
        <taxon>Fungi</taxon>
        <taxon>Dikarya</taxon>
        <taxon>Ascomycota</taxon>
        <taxon>Pezizomycotina</taxon>
        <taxon>Sordariomycetes</taxon>
        <taxon>Xylariomycetidae</taxon>
        <taxon>Xylariales</taxon>
        <taxon>Diatrypaceae</taxon>
        <taxon>Diatrype</taxon>
    </lineage>
</organism>
<feature type="region of interest" description="Disordered" evidence="1">
    <location>
        <begin position="506"/>
        <end position="546"/>
    </location>
</feature>
<dbReference type="PANTHER" id="PTHR11188:SF76">
    <property type="entry name" value="PROTEIN LDB19"/>
    <property type="match status" value="1"/>
</dbReference>
<comment type="caution">
    <text evidence="3">The sequence shown here is derived from an EMBL/GenBank/DDBJ whole genome shotgun (WGS) entry which is preliminary data.</text>
</comment>
<dbReference type="InterPro" id="IPR050357">
    <property type="entry name" value="Arrestin_domain-protein"/>
</dbReference>
<dbReference type="AlphaFoldDB" id="A0AAN9YVS5"/>
<gene>
    <name evidence="3" type="primary">LDB19</name>
    <name evidence="3" type="ORF">SLS62_001823</name>
</gene>
<reference evidence="3 4" key="1">
    <citation type="submission" date="2024-02" db="EMBL/GenBank/DDBJ databases">
        <title>De novo assembly and annotation of 12 fungi associated with fruit tree decline syndrome in Ontario, Canada.</title>
        <authorList>
            <person name="Sulman M."/>
            <person name="Ellouze W."/>
            <person name="Ilyukhin E."/>
        </authorList>
    </citation>
    <scope>NUCLEOTIDE SEQUENCE [LARGE SCALE GENOMIC DNA]</scope>
    <source>
        <strain evidence="3 4">M11/M66-122</strain>
    </source>
</reference>
<evidence type="ECO:0000313" key="4">
    <source>
        <dbReference type="Proteomes" id="UP001320420"/>
    </source>
</evidence>
<evidence type="ECO:0000259" key="2">
    <source>
        <dbReference type="Pfam" id="PF13002"/>
    </source>
</evidence>
<evidence type="ECO:0000256" key="1">
    <source>
        <dbReference type="SAM" id="MobiDB-lite"/>
    </source>
</evidence>
<protein>
    <submittedName>
        <fullName evidence="3">Endocytosis regulator</fullName>
    </submittedName>
</protein>
<dbReference type="GO" id="GO:0030674">
    <property type="term" value="F:protein-macromolecule adaptor activity"/>
    <property type="evidence" value="ECO:0007669"/>
    <property type="project" value="TreeGrafter"/>
</dbReference>
<proteinExistence type="predicted"/>
<evidence type="ECO:0000313" key="3">
    <source>
        <dbReference type="EMBL" id="KAK7756229.1"/>
    </source>
</evidence>
<keyword evidence="4" id="KW-1185">Reference proteome</keyword>
<feature type="compositionally biased region" description="Polar residues" evidence="1">
    <location>
        <begin position="9"/>
        <end position="21"/>
    </location>
</feature>
<feature type="region of interest" description="Disordered" evidence="1">
    <location>
        <begin position="326"/>
        <end position="355"/>
    </location>
</feature>
<dbReference type="GO" id="GO:0070086">
    <property type="term" value="P:ubiquitin-dependent endocytosis"/>
    <property type="evidence" value="ECO:0007669"/>
    <property type="project" value="TreeGrafter"/>
</dbReference>
<feature type="domain" description="LDB19 N-terminal" evidence="2">
    <location>
        <begin position="159"/>
        <end position="330"/>
    </location>
</feature>
<sequence>MPHRVANFFRSSNENINSLKATVQRRKSPNPNKTQPRRPREGTVRRVSYASSSDEDTEHRQSSVRNPSAPAAKMTESGKKEKESHHHRLSFPGLHLGGSKAPKEQPQHPHASLDWRIESPPAMMHGDTESSTGALVSGQMVLKVKDIPLEVESFTARLNIHVTQKKPFQGHCSDCANQKTELKSWTFLSEPTTLTPRTHEFPFSILLEGHLPATTDNSLVSVQYDFFAEVKPTTGPTIKLSKTIDVKRSLPVPELPHHSIRVFPPTNIAASVHYPQVIHPIGGNKLELRLDGIVKHNVDVKSVEYWKLKRLSWRIEESLSTVAPACDKHAPKPAATTTTEPEQQVPKKGIKRSSDRVIGSADLHQGWKADYSPDGKIEAEIEFHCDPSAKASCNLKSRSSDGTEAAETEITHQLVVEMVVVQEYAPTSNLKHITPTGVARILRMHFGVVLTERPGLGVSWDNEAPPIYQDVPPSPPSYYVPPSPPTYTSTEIQFEGGAVEELMLSSQNHYHHHGPGLASGSNSIAGGGASSSAASSSRPSLTEQRP</sequence>
<accession>A0AAN9YVS5</accession>
<dbReference type="EMBL" id="JAKJXP020000008">
    <property type="protein sequence ID" value="KAK7756229.1"/>
    <property type="molecule type" value="Genomic_DNA"/>
</dbReference>